<dbReference type="GO" id="GO:0045211">
    <property type="term" value="C:postsynaptic membrane"/>
    <property type="evidence" value="ECO:0007669"/>
    <property type="project" value="UniProtKB-SubCell"/>
</dbReference>
<evidence type="ECO:0000256" key="5">
    <source>
        <dbReference type="ARBA" id="ARBA00023257"/>
    </source>
</evidence>
<name>A0AAD4NF97_9BILA</name>
<dbReference type="Proteomes" id="UP001201812">
    <property type="component" value="Unassembled WGS sequence"/>
</dbReference>
<dbReference type="SMART" id="SM00225">
    <property type="entry name" value="BTB"/>
    <property type="match status" value="1"/>
</dbReference>
<comment type="caution">
    <text evidence="12">The sequence shown here is derived from an EMBL/GenBank/DDBJ whole genome shotgun (WGS) entry which is preliminary data.</text>
</comment>
<evidence type="ECO:0000313" key="12">
    <source>
        <dbReference type="EMBL" id="KAI1728303.1"/>
    </source>
</evidence>
<keyword evidence="1" id="KW-1003">Cell membrane</keyword>
<dbReference type="PROSITE" id="PS50097">
    <property type="entry name" value="BTB"/>
    <property type="match status" value="1"/>
</dbReference>
<dbReference type="CDD" id="cd22204">
    <property type="entry name" value="H1_KCTD12-like"/>
    <property type="match status" value="1"/>
</dbReference>
<comment type="function">
    <text evidence="9">Auxiliary subunit of GABA-B receptors that determine the pharmacology and kinetics of the receptor response. Increases agonist potency and markedly alter the G-protein signaling of the receptors by accelerating onset and promoting desensitization.</text>
</comment>
<dbReference type="Pfam" id="PF23110">
    <property type="entry name" value="H1_KCTD8_12_16"/>
    <property type="match status" value="1"/>
</dbReference>
<dbReference type="AlphaFoldDB" id="A0AAD4NF97"/>
<keyword evidence="4" id="KW-0472">Membrane</keyword>
<keyword evidence="5" id="KW-0628">Postsynaptic cell membrane</keyword>
<evidence type="ECO:0000256" key="8">
    <source>
        <dbReference type="ARBA" id="ARBA00034111"/>
    </source>
</evidence>
<evidence type="ECO:0000256" key="3">
    <source>
        <dbReference type="ARBA" id="ARBA00023018"/>
    </source>
</evidence>
<evidence type="ECO:0000256" key="1">
    <source>
        <dbReference type="ARBA" id="ARBA00022475"/>
    </source>
</evidence>
<dbReference type="InterPro" id="IPR000210">
    <property type="entry name" value="BTB/POZ_dom"/>
</dbReference>
<dbReference type="SUPFAM" id="SSF54695">
    <property type="entry name" value="POZ domain"/>
    <property type="match status" value="1"/>
</dbReference>
<comment type="subcellular location">
    <subcellularLocation>
        <location evidence="7">Postsynaptic cell membrane</location>
    </subcellularLocation>
    <subcellularLocation>
        <location evidence="8">Presynaptic cell membrane</location>
    </subcellularLocation>
</comment>
<evidence type="ECO:0000313" key="13">
    <source>
        <dbReference type="Proteomes" id="UP001201812"/>
    </source>
</evidence>
<evidence type="ECO:0000256" key="10">
    <source>
        <dbReference type="SAM" id="MobiDB-lite"/>
    </source>
</evidence>
<feature type="compositionally biased region" description="Polar residues" evidence="10">
    <location>
        <begin position="40"/>
        <end position="52"/>
    </location>
</feature>
<proteinExistence type="predicted"/>
<keyword evidence="3" id="KW-0770">Synapse</keyword>
<dbReference type="Pfam" id="PF02214">
    <property type="entry name" value="BTB_2"/>
    <property type="match status" value="1"/>
</dbReference>
<evidence type="ECO:0000256" key="6">
    <source>
        <dbReference type="ARBA" id="ARBA00023273"/>
    </source>
</evidence>
<dbReference type="PANTHER" id="PTHR14499:SF136">
    <property type="entry name" value="GH08630P"/>
    <property type="match status" value="1"/>
</dbReference>
<feature type="domain" description="BTB" evidence="11">
    <location>
        <begin position="72"/>
        <end position="150"/>
    </location>
</feature>
<dbReference type="PANTHER" id="PTHR14499">
    <property type="entry name" value="POTASSIUM CHANNEL TETRAMERIZATION DOMAIN-CONTAINING"/>
    <property type="match status" value="1"/>
</dbReference>
<evidence type="ECO:0000259" key="11">
    <source>
        <dbReference type="PROSITE" id="PS50097"/>
    </source>
</evidence>
<sequence>MAFGLGTNKGETDCNLMPMQRAWVVMNRRSSQGGAFPAADTTQDNPAQSSPTWLKDTEGENMITEGHPPEESNAVIQLNVGGVSYATTMGTLLAREPDSFFRQLFAVDGLDIHRHVARRFSDGTYFIDRDGELFAYILDYLRNGKLLLPDSFKEMARLREEVLFYQLEGLMQQLMPFYNLKYPPKNPSPHNGCNSAGSGTGVGGNGNAAAASTNPLCETGGFVTLGYRGTFAFGRDGQADVKFRKLHRILVCGKASLCREVFGDTLNESRDPDREGSERYTSRLYLKHQCLERACDNLAEKGFKLVTACSSGANGLTTTAVQAQTGGTQEFMNQRNSGDLEEQRWAHYTEYVFYREPQIFLLGCPPNSCSPIQSPRI</sequence>
<gene>
    <name evidence="12" type="ORF">DdX_00471</name>
</gene>
<dbReference type="InterPro" id="IPR057093">
    <property type="entry name" value="H1_KCTD8_12_16"/>
</dbReference>
<evidence type="ECO:0000256" key="7">
    <source>
        <dbReference type="ARBA" id="ARBA00034100"/>
    </source>
</evidence>
<keyword evidence="6" id="KW-0966">Cell projection</keyword>
<keyword evidence="13" id="KW-1185">Reference proteome</keyword>
<dbReference type="InterPro" id="IPR003131">
    <property type="entry name" value="T1-type_BTB"/>
</dbReference>
<evidence type="ECO:0000256" key="2">
    <source>
        <dbReference type="ARBA" id="ARBA00022553"/>
    </source>
</evidence>
<dbReference type="EMBL" id="JAKKPZ010000001">
    <property type="protein sequence ID" value="KAI1728303.1"/>
    <property type="molecule type" value="Genomic_DNA"/>
</dbReference>
<keyword evidence="2" id="KW-0597">Phosphoprotein</keyword>
<feature type="region of interest" description="Disordered" evidence="10">
    <location>
        <begin position="33"/>
        <end position="54"/>
    </location>
</feature>
<dbReference type="Gene3D" id="3.30.710.10">
    <property type="entry name" value="Potassium Channel Kv1.1, Chain A"/>
    <property type="match status" value="1"/>
</dbReference>
<dbReference type="GO" id="GO:0042734">
    <property type="term" value="C:presynaptic membrane"/>
    <property type="evidence" value="ECO:0007669"/>
    <property type="project" value="UniProtKB-SubCell"/>
</dbReference>
<dbReference type="GO" id="GO:0051260">
    <property type="term" value="P:protein homooligomerization"/>
    <property type="evidence" value="ECO:0007669"/>
    <property type="project" value="InterPro"/>
</dbReference>
<reference evidence="12" key="1">
    <citation type="submission" date="2022-01" db="EMBL/GenBank/DDBJ databases">
        <title>Genome Sequence Resource for Two Populations of Ditylenchus destructor, the Migratory Endoparasitic Phytonematode.</title>
        <authorList>
            <person name="Zhang H."/>
            <person name="Lin R."/>
            <person name="Xie B."/>
        </authorList>
    </citation>
    <scope>NUCLEOTIDE SEQUENCE</scope>
    <source>
        <strain evidence="12">BazhouSP</strain>
    </source>
</reference>
<evidence type="ECO:0000256" key="9">
    <source>
        <dbReference type="ARBA" id="ARBA00057758"/>
    </source>
</evidence>
<dbReference type="InterPro" id="IPR011333">
    <property type="entry name" value="SKP1/BTB/POZ_sf"/>
</dbReference>
<organism evidence="12 13">
    <name type="scientific">Ditylenchus destructor</name>
    <dbReference type="NCBI Taxonomy" id="166010"/>
    <lineage>
        <taxon>Eukaryota</taxon>
        <taxon>Metazoa</taxon>
        <taxon>Ecdysozoa</taxon>
        <taxon>Nematoda</taxon>
        <taxon>Chromadorea</taxon>
        <taxon>Rhabditida</taxon>
        <taxon>Tylenchina</taxon>
        <taxon>Tylenchomorpha</taxon>
        <taxon>Sphaerularioidea</taxon>
        <taxon>Anguinidae</taxon>
        <taxon>Anguininae</taxon>
        <taxon>Ditylenchus</taxon>
    </lineage>
</organism>
<evidence type="ECO:0000256" key="4">
    <source>
        <dbReference type="ARBA" id="ARBA00023136"/>
    </source>
</evidence>
<accession>A0AAD4NF97</accession>
<protein>
    <submittedName>
        <fullName evidence="12">BTB/POZ domain-containing protein</fullName>
    </submittedName>
</protein>